<keyword evidence="14" id="KW-1185">Reference proteome</keyword>
<dbReference type="GO" id="GO:0015074">
    <property type="term" value="P:DNA integration"/>
    <property type="evidence" value="ECO:0007669"/>
    <property type="project" value="UniProtKB-KW"/>
</dbReference>
<dbReference type="GO" id="GO:0006508">
    <property type="term" value="P:proteolysis"/>
    <property type="evidence" value="ECO:0007669"/>
    <property type="project" value="InterPro"/>
</dbReference>
<dbReference type="InterPro" id="IPR043128">
    <property type="entry name" value="Rev_trsase/Diguanyl_cyclase"/>
</dbReference>
<keyword evidence="5" id="KW-0378">Hydrolase</keyword>
<dbReference type="Pfam" id="PF00665">
    <property type="entry name" value="rve"/>
    <property type="match status" value="1"/>
</dbReference>
<dbReference type="PROSITE" id="PS00141">
    <property type="entry name" value="ASP_PROTEASE"/>
    <property type="match status" value="1"/>
</dbReference>
<evidence type="ECO:0000259" key="12">
    <source>
        <dbReference type="PROSITE" id="PS50994"/>
    </source>
</evidence>
<keyword evidence="3" id="KW-0540">Nuclease</keyword>
<dbReference type="Gene3D" id="3.30.70.270">
    <property type="match status" value="1"/>
</dbReference>
<keyword evidence="4" id="KW-0255">Endonuclease</keyword>
<dbReference type="GO" id="GO:0004190">
    <property type="term" value="F:aspartic-type endopeptidase activity"/>
    <property type="evidence" value="ECO:0007669"/>
    <property type="project" value="InterPro"/>
</dbReference>
<evidence type="ECO:0000256" key="2">
    <source>
        <dbReference type="ARBA" id="ARBA00022695"/>
    </source>
</evidence>
<dbReference type="GO" id="GO:0004519">
    <property type="term" value="F:endonuclease activity"/>
    <property type="evidence" value="ECO:0007669"/>
    <property type="project" value="UniProtKB-KW"/>
</dbReference>
<dbReference type="InterPro" id="IPR001969">
    <property type="entry name" value="Aspartic_peptidase_AS"/>
</dbReference>
<keyword evidence="7" id="KW-0694">RNA-binding</keyword>
<dbReference type="InterPro" id="IPR041588">
    <property type="entry name" value="Integrase_H2C2"/>
</dbReference>
<evidence type="ECO:0000256" key="8">
    <source>
        <dbReference type="ARBA" id="ARBA00022908"/>
    </source>
</evidence>
<dbReference type="Gene3D" id="3.10.10.10">
    <property type="entry name" value="HIV Type 1 Reverse Transcriptase, subunit A, domain 1"/>
    <property type="match status" value="1"/>
</dbReference>
<evidence type="ECO:0000256" key="11">
    <source>
        <dbReference type="SAM" id="MobiDB-lite"/>
    </source>
</evidence>
<evidence type="ECO:0000256" key="6">
    <source>
        <dbReference type="ARBA" id="ARBA00022842"/>
    </source>
</evidence>
<dbReference type="Gene3D" id="1.10.340.70">
    <property type="match status" value="1"/>
</dbReference>
<dbReference type="Pfam" id="PF08284">
    <property type="entry name" value="RVP_2"/>
    <property type="match status" value="1"/>
</dbReference>
<keyword evidence="10" id="KW-0511">Multifunctional enzyme</keyword>
<dbReference type="Gene3D" id="2.40.70.10">
    <property type="entry name" value="Acid Proteases"/>
    <property type="match status" value="1"/>
</dbReference>
<proteinExistence type="predicted"/>
<evidence type="ECO:0000313" key="13">
    <source>
        <dbReference type="EMBL" id="OWZ12307.1"/>
    </source>
</evidence>
<feature type="region of interest" description="Disordered" evidence="11">
    <location>
        <begin position="868"/>
        <end position="906"/>
    </location>
</feature>
<dbReference type="Pfam" id="PF00078">
    <property type="entry name" value="RVT_1"/>
    <property type="match status" value="1"/>
</dbReference>
<dbReference type="InterPro" id="IPR001584">
    <property type="entry name" value="Integrase_cat-core"/>
</dbReference>
<dbReference type="CDD" id="cd01647">
    <property type="entry name" value="RT_LTR"/>
    <property type="match status" value="1"/>
</dbReference>
<dbReference type="InterPro" id="IPR043502">
    <property type="entry name" value="DNA/RNA_pol_sf"/>
</dbReference>
<dbReference type="SUPFAM" id="SSF56672">
    <property type="entry name" value="DNA/RNA polymerases"/>
    <property type="match status" value="1"/>
</dbReference>
<evidence type="ECO:0000313" key="14">
    <source>
        <dbReference type="Proteomes" id="UP000198211"/>
    </source>
</evidence>
<dbReference type="Gene3D" id="3.30.420.10">
    <property type="entry name" value="Ribonuclease H-like superfamily/Ribonuclease H"/>
    <property type="match status" value="1"/>
</dbReference>
<evidence type="ECO:0000256" key="4">
    <source>
        <dbReference type="ARBA" id="ARBA00022759"/>
    </source>
</evidence>
<dbReference type="SUPFAM" id="SSF53098">
    <property type="entry name" value="Ribonuclease H-like"/>
    <property type="match status" value="1"/>
</dbReference>
<dbReference type="InterPro" id="IPR012337">
    <property type="entry name" value="RNaseH-like_sf"/>
</dbReference>
<dbReference type="CDD" id="cd09274">
    <property type="entry name" value="RNase_HI_RT_Ty3"/>
    <property type="match status" value="1"/>
</dbReference>
<keyword evidence="2" id="KW-0548">Nucleotidyltransferase</keyword>
<sequence>MPNLVILKVKSMTKRADSLRVLVDSGATNNFVRQQSLPLLDFEEKHVPRSQLEVRLATGAIVKTEKRVIHARFSYKHRVFVEELLVLDMDDKFDMMLGMPCLARHDPIIDWERRTVRQWLASELISLPVMSWKGFAKDLYDGRIEQLCILSDRERMTSEAEKLSQLFAGSATESEDILSAKTKKERFEEQRWDSLKSSPYYEILREHRDVLPDEIPAEIPREKGIQHDIDLVPGTKYCVTRQWPLPQDQVKAIDDFFESRRKAGQVRESESTHSEPTFCVKKPQGGWRIVHAYNKLNDATIPAQTPIPRKDVIIDSMSKGTINSALDLRDGSYQILMRESDIPLTAVSTPSGMLWEWLVMLQGLKNAHATFNRCVTHLLPSKTDVEIHKEHLWAPLGLMRKHKLYANLKKCIFGKIRPLSPFLKKEAAWEWTAEYQQAFDAVKLGLTEAPILAVADQDRPFHVVCDASDFAIGCAQLDHEGRDRVVYYQSRQLKPAERNYRVHDKEHLAMKYAFAKFRVYLLGNTPFVVYTDHYHGRVEYKPGRLNVVADALSRRPDYAVKTADVNRIDVARTYTPSSSLLDEVKAVYAHDADAKQLIDAVDDNAERIVVPKDPDLRSRIMYEYHDVPTTGHPGREKTYSLLTSEFYWNHQYKWVRKYVRTCDVCQRVKPAPHSQAPLQPLPTPSECRESVSMDFVFGLPRDPRRKTGIVVFVDRFSKMVHLAAVAAEVTSVQTARLFVDMVFKHHGMPNDFVSDRDPRFTARLWQEVFTLLGTQFSMSTADHPQTDGQTERVNRVLVDLLKSYAQSFHNWSDYLSMAEFAINNAVHASTGHTPFFVTAMRHPRLPSTLEAVASSLNGVGSTVALEQPQKTADTDLSAATTRARARARTRQSDVSGPGTDTVKNHE</sequence>
<dbReference type="InterPro" id="IPR041577">
    <property type="entry name" value="RT_RNaseH_2"/>
</dbReference>
<dbReference type="AlphaFoldDB" id="A0A225W5K8"/>
<keyword evidence="8" id="KW-0229">DNA integration</keyword>
<keyword evidence="6" id="KW-0460">Magnesium</keyword>
<dbReference type="EMBL" id="NBNE01001886">
    <property type="protein sequence ID" value="OWZ12307.1"/>
    <property type="molecule type" value="Genomic_DNA"/>
</dbReference>
<dbReference type="Pfam" id="PF17919">
    <property type="entry name" value="RT_RNaseH_2"/>
    <property type="match status" value="1"/>
</dbReference>
<dbReference type="InterPro" id="IPR036397">
    <property type="entry name" value="RNaseH_sf"/>
</dbReference>
<evidence type="ECO:0000256" key="10">
    <source>
        <dbReference type="ARBA" id="ARBA00023268"/>
    </source>
</evidence>
<name>A0A225W5K8_9STRA</name>
<evidence type="ECO:0000256" key="9">
    <source>
        <dbReference type="ARBA" id="ARBA00022918"/>
    </source>
</evidence>
<gene>
    <name evidence="13" type="ORF">PHMEG_00014560</name>
</gene>
<keyword evidence="1" id="KW-0808">Transferase</keyword>
<evidence type="ECO:0000256" key="5">
    <source>
        <dbReference type="ARBA" id="ARBA00022801"/>
    </source>
</evidence>
<keyword evidence="9 13" id="KW-0695">RNA-directed DNA polymerase</keyword>
<dbReference type="GO" id="GO:0003964">
    <property type="term" value="F:RNA-directed DNA polymerase activity"/>
    <property type="evidence" value="ECO:0007669"/>
    <property type="project" value="UniProtKB-KW"/>
</dbReference>
<dbReference type="FunFam" id="1.10.340.70:FF:000001">
    <property type="entry name" value="Retrovirus-related Pol polyprotein from transposon gypsy-like Protein"/>
    <property type="match status" value="1"/>
</dbReference>
<dbReference type="CDD" id="cd00303">
    <property type="entry name" value="retropepsin_like"/>
    <property type="match status" value="1"/>
</dbReference>
<evidence type="ECO:0000256" key="3">
    <source>
        <dbReference type="ARBA" id="ARBA00022722"/>
    </source>
</evidence>
<dbReference type="InterPro" id="IPR000477">
    <property type="entry name" value="RT_dom"/>
</dbReference>
<dbReference type="InterPro" id="IPR021109">
    <property type="entry name" value="Peptidase_aspartic_dom_sf"/>
</dbReference>
<dbReference type="Pfam" id="PF17921">
    <property type="entry name" value="Integrase_H2C2"/>
    <property type="match status" value="1"/>
</dbReference>
<accession>A0A225W5K8</accession>
<dbReference type="PANTHER" id="PTHR37984">
    <property type="entry name" value="PROTEIN CBG26694"/>
    <property type="match status" value="1"/>
</dbReference>
<dbReference type="InterPro" id="IPR050951">
    <property type="entry name" value="Retrovirus_Pol_polyprotein"/>
</dbReference>
<dbReference type="PANTHER" id="PTHR37984:SF5">
    <property type="entry name" value="PROTEIN NYNRIN-LIKE"/>
    <property type="match status" value="1"/>
</dbReference>
<dbReference type="GO" id="GO:0003723">
    <property type="term" value="F:RNA binding"/>
    <property type="evidence" value="ECO:0007669"/>
    <property type="project" value="UniProtKB-KW"/>
</dbReference>
<protein>
    <submittedName>
        <fullName evidence="13">Reverse transcriptase</fullName>
    </submittedName>
</protein>
<reference evidence="14" key="1">
    <citation type="submission" date="2017-03" db="EMBL/GenBank/DDBJ databases">
        <title>Phytopthora megakarya and P. palmivora, two closely related causual agents of cacao black pod achieved similar genome size and gene model numbers by different mechanisms.</title>
        <authorList>
            <person name="Ali S."/>
            <person name="Shao J."/>
            <person name="Larry D.J."/>
            <person name="Kronmiller B."/>
            <person name="Shen D."/>
            <person name="Strem M.D."/>
            <person name="Melnick R.L."/>
            <person name="Guiltinan M.J."/>
            <person name="Tyler B.M."/>
            <person name="Meinhardt L.W."/>
            <person name="Bailey B.A."/>
        </authorList>
    </citation>
    <scope>NUCLEOTIDE SEQUENCE [LARGE SCALE GENOMIC DNA]</scope>
    <source>
        <strain evidence="14">zdho120</strain>
    </source>
</reference>
<comment type="caution">
    <text evidence="13">The sequence shown here is derived from an EMBL/GenBank/DDBJ whole genome shotgun (WGS) entry which is preliminary data.</text>
</comment>
<organism evidence="13 14">
    <name type="scientific">Phytophthora megakarya</name>
    <dbReference type="NCBI Taxonomy" id="4795"/>
    <lineage>
        <taxon>Eukaryota</taxon>
        <taxon>Sar</taxon>
        <taxon>Stramenopiles</taxon>
        <taxon>Oomycota</taxon>
        <taxon>Peronosporomycetes</taxon>
        <taxon>Peronosporales</taxon>
        <taxon>Peronosporaceae</taxon>
        <taxon>Phytophthora</taxon>
    </lineage>
</organism>
<feature type="domain" description="Integrase catalytic" evidence="12">
    <location>
        <begin position="676"/>
        <end position="842"/>
    </location>
</feature>
<dbReference type="PROSITE" id="PS50994">
    <property type="entry name" value="INTEGRASE"/>
    <property type="match status" value="1"/>
</dbReference>
<dbReference type="OrthoDB" id="108241at2759"/>
<evidence type="ECO:0000256" key="7">
    <source>
        <dbReference type="ARBA" id="ARBA00022884"/>
    </source>
</evidence>
<evidence type="ECO:0000256" key="1">
    <source>
        <dbReference type="ARBA" id="ARBA00022679"/>
    </source>
</evidence>
<dbReference type="Proteomes" id="UP000198211">
    <property type="component" value="Unassembled WGS sequence"/>
</dbReference>